<keyword evidence="2" id="KW-0378">Hydrolase</keyword>
<feature type="domain" description="Nudix hydrolase" evidence="3">
    <location>
        <begin position="1"/>
        <end position="145"/>
    </location>
</feature>
<dbReference type="InterPro" id="IPR000086">
    <property type="entry name" value="NUDIX_hydrolase_dom"/>
</dbReference>
<evidence type="ECO:0000256" key="2">
    <source>
        <dbReference type="ARBA" id="ARBA00022801"/>
    </source>
</evidence>
<name>A0A2P6MLJ6_ALKUR</name>
<evidence type="ECO:0000313" key="4">
    <source>
        <dbReference type="EMBL" id="PRO67149.1"/>
    </source>
</evidence>
<reference evidence="4 5" key="1">
    <citation type="submission" date="2018-03" db="EMBL/GenBank/DDBJ databases">
        <title>Bacillus urumqiensis sp. nov., a moderately haloalkaliphilic bacterium isolated from a salt lake.</title>
        <authorList>
            <person name="Zhao B."/>
            <person name="Liao Z."/>
        </authorList>
    </citation>
    <scope>NUCLEOTIDE SEQUENCE [LARGE SCALE GENOMIC DNA]</scope>
    <source>
        <strain evidence="4 5">BZ-SZ-XJ18</strain>
    </source>
</reference>
<evidence type="ECO:0000256" key="1">
    <source>
        <dbReference type="ARBA" id="ARBA00001946"/>
    </source>
</evidence>
<accession>A0A2P6MLJ6</accession>
<dbReference type="SUPFAM" id="SSF55811">
    <property type="entry name" value="Nudix"/>
    <property type="match status" value="1"/>
</dbReference>
<comment type="cofactor">
    <cofactor evidence="1">
        <name>Mg(2+)</name>
        <dbReference type="ChEBI" id="CHEBI:18420"/>
    </cofactor>
</comment>
<dbReference type="PANTHER" id="PTHR43046:SF2">
    <property type="entry name" value="8-OXO-DGTP DIPHOSPHATASE-RELATED"/>
    <property type="match status" value="1"/>
</dbReference>
<dbReference type="Gene3D" id="3.90.79.10">
    <property type="entry name" value="Nucleoside Triphosphate Pyrophosphohydrolase"/>
    <property type="match status" value="1"/>
</dbReference>
<dbReference type="EMBL" id="PVNS01000001">
    <property type="protein sequence ID" value="PRO67149.1"/>
    <property type="molecule type" value="Genomic_DNA"/>
</dbReference>
<evidence type="ECO:0000259" key="3">
    <source>
        <dbReference type="PROSITE" id="PS51462"/>
    </source>
</evidence>
<evidence type="ECO:0000313" key="5">
    <source>
        <dbReference type="Proteomes" id="UP000243650"/>
    </source>
</evidence>
<dbReference type="GO" id="GO:0016787">
    <property type="term" value="F:hydrolase activity"/>
    <property type="evidence" value="ECO:0007669"/>
    <property type="project" value="UniProtKB-KW"/>
</dbReference>
<organism evidence="4 5">
    <name type="scientific">Alkalicoccus urumqiensis</name>
    <name type="common">Bacillus urumqiensis</name>
    <dbReference type="NCBI Taxonomy" id="1548213"/>
    <lineage>
        <taxon>Bacteria</taxon>
        <taxon>Bacillati</taxon>
        <taxon>Bacillota</taxon>
        <taxon>Bacilli</taxon>
        <taxon>Bacillales</taxon>
        <taxon>Bacillaceae</taxon>
        <taxon>Alkalicoccus</taxon>
    </lineage>
</organism>
<protein>
    <recommendedName>
        <fullName evidence="3">Nudix hydrolase domain-containing protein</fullName>
    </recommendedName>
</protein>
<gene>
    <name evidence="4" type="ORF">C6I21_00865</name>
</gene>
<dbReference type="Proteomes" id="UP000243650">
    <property type="component" value="Unassembled WGS sequence"/>
</dbReference>
<keyword evidence="5" id="KW-1185">Reference proteome</keyword>
<dbReference type="PROSITE" id="PS51462">
    <property type="entry name" value="NUDIX"/>
    <property type="match status" value="1"/>
</dbReference>
<comment type="caution">
    <text evidence="4">The sequence shown here is derived from an EMBL/GenBank/DDBJ whole genome shotgun (WGS) entry which is preliminary data.</text>
</comment>
<dbReference type="InterPro" id="IPR015797">
    <property type="entry name" value="NUDIX_hydrolase-like_dom_sf"/>
</dbReference>
<proteinExistence type="predicted"/>
<sequence>MSTTCGSTSGAGRSFSRVLPLLYRRKTKIFSCSGAQTPTNGGSREGHWSRVESLEETAARELFEETSLTAENFRFVDMLSGQALYYQYPNGDEVYNIIAVYAAEGASVTAEEHDEESLETAYFPLDRLPEKIDPRAVLVLDCFTGKHG</sequence>
<dbReference type="AlphaFoldDB" id="A0A2P6MLJ6"/>
<dbReference type="PANTHER" id="PTHR43046">
    <property type="entry name" value="GDP-MANNOSE MANNOSYL HYDROLASE"/>
    <property type="match status" value="1"/>
</dbReference>
<dbReference type="Pfam" id="PF00293">
    <property type="entry name" value="NUDIX"/>
    <property type="match status" value="1"/>
</dbReference>
<dbReference type="OrthoDB" id="9787476at2"/>